<name>A0A6A6YD83_9PEZI</name>
<keyword evidence="2" id="KW-1185">Reference proteome</keyword>
<gene>
    <name evidence="1 3" type="ORF">BDZ99DRAFT_523356</name>
</gene>
<evidence type="ECO:0000313" key="3">
    <source>
        <dbReference type="RefSeq" id="XP_033573746.1"/>
    </source>
</evidence>
<dbReference type="GeneID" id="54466690"/>
<reference evidence="3" key="3">
    <citation type="submission" date="2025-04" db="UniProtKB">
        <authorList>
            <consortium name="RefSeq"/>
        </authorList>
    </citation>
    <scope>IDENTIFICATION</scope>
    <source>
        <strain evidence="3">CBS 304.34</strain>
    </source>
</reference>
<reference evidence="1 3" key="1">
    <citation type="journal article" date="2020" name="Stud. Mycol.">
        <title>101 Dothideomycetes genomes: a test case for predicting lifestyles and emergence of pathogens.</title>
        <authorList>
            <person name="Haridas S."/>
            <person name="Albert R."/>
            <person name="Binder M."/>
            <person name="Bloem J."/>
            <person name="Labutti K."/>
            <person name="Salamov A."/>
            <person name="Andreopoulos B."/>
            <person name="Baker S."/>
            <person name="Barry K."/>
            <person name="Bills G."/>
            <person name="Bluhm B."/>
            <person name="Cannon C."/>
            <person name="Castanera R."/>
            <person name="Culley D."/>
            <person name="Daum C."/>
            <person name="Ezra D."/>
            <person name="Gonzalez J."/>
            <person name="Henrissat B."/>
            <person name="Kuo A."/>
            <person name="Liang C."/>
            <person name="Lipzen A."/>
            <person name="Lutzoni F."/>
            <person name="Magnuson J."/>
            <person name="Mondo S."/>
            <person name="Nolan M."/>
            <person name="Ohm R."/>
            <person name="Pangilinan J."/>
            <person name="Park H.-J."/>
            <person name="Ramirez L."/>
            <person name="Alfaro M."/>
            <person name="Sun H."/>
            <person name="Tritt A."/>
            <person name="Yoshinaga Y."/>
            <person name="Zwiers L.-H."/>
            <person name="Turgeon B."/>
            <person name="Goodwin S."/>
            <person name="Spatafora J."/>
            <person name="Crous P."/>
            <person name="Grigoriev I."/>
        </authorList>
    </citation>
    <scope>NUCLEOTIDE SEQUENCE</scope>
    <source>
        <strain evidence="1 3">CBS 304.34</strain>
    </source>
</reference>
<dbReference type="AlphaFoldDB" id="A0A6A6YD83"/>
<evidence type="ECO:0000313" key="2">
    <source>
        <dbReference type="Proteomes" id="UP000504636"/>
    </source>
</evidence>
<reference evidence="3" key="2">
    <citation type="submission" date="2020-04" db="EMBL/GenBank/DDBJ databases">
        <authorList>
            <consortium name="NCBI Genome Project"/>
        </authorList>
    </citation>
    <scope>NUCLEOTIDE SEQUENCE</scope>
    <source>
        <strain evidence="3">CBS 304.34</strain>
    </source>
</reference>
<proteinExistence type="predicted"/>
<sequence length="228" mass="25362">MAAFETDSPPPVAQLVGSKEKDFTEWFKEYTTADGNDLTEDSDIIQAVNSDDLDADFVEQQIRDSAPKGPITKGFCAKCEDLFNDWPTLGGSSTREYSSKPDPDAEGWEHGVARSWSTYELEASTRAGCKFCTFLLQQLKDSNLLDTFCKIEARLYDLNDNPVSSSSVQNWGTNPIQLLWLNLPGKLIAMTSCLMYLTPRTSGCQLALKAMNYVQATMTAHCLPDWSQ</sequence>
<organism evidence="1">
    <name type="scientific">Mytilinidion resinicola</name>
    <dbReference type="NCBI Taxonomy" id="574789"/>
    <lineage>
        <taxon>Eukaryota</taxon>
        <taxon>Fungi</taxon>
        <taxon>Dikarya</taxon>
        <taxon>Ascomycota</taxon>
        <taxon>Pezizomycotina</taxon>
        <taxon>Dothideomycetes</taxon>
        <taxon>Pleosporomycetidae</taxon>
        <taxon>Mytilinidiales</taxon>
        <taxon>Mytilinidiaceae</taxon>
        <taxon>Mytilinidion</taxon>
    </lineage>
</organism>
<accession>A0A6A6YD83</accession>
<dbReference type="OrthoDB" id="3486565at2759"/>
<evidence type="ECO:0000313" key="1">
    <source>
        <dbReference type="EMBL" id="KAF2806782.1"/>
    </source>
</evidence>
<dbReference type="Proteomes" id="UP000504636">
    <property type="component" value="Unplaced"/>
</dbReference>
<dbReference type="RefSeq" id="XP_033573746.1">
    <property type="nucleotide sequence ID" value="XM_033725797.1"/>
</dbReference>
<dbReference type="EMBL" id="MU003706">
    <property type="protein sequence ID" value="KAF2806782.1"/>
    <property type="molecule type" value="Genomic_DNA"/>
</dbReference>
<protein>
    <submittedName>
        <fullName evidence="1 3">Uncharacterized protein</fullName>
    </submittedName>
</protein>